<keyword evidence="2 10" id="KW-0132">Cell division</keyword>
<evidence type="ECO:0000259" key="12">
    <source>
        <dbReference type="Pfam" id="PF04101"/>
    </source>
</evidence>
<dbReference type="PANTHER" id="PTHR21015">
    <property type="entry name" value="UDP-N-ACETYLGLUCOSAMINE--N-ACETYLMURAMYL-(PENTAPEPTIDE) PYROPHOSPHORYL-UNDECAPRENOL N-ACETYLGLUCOSAMINE TRANSFERASE 1"/>
    <property type="match status" value="1"/>
</dbReference>
<gene>
    <name evidence="10 13" type="primary">murG</name>
    <name evidence="13" type="ORF">GCM10023093_21120</name>
</gene>
<comment type="catalytic activity">
    <reaction evidence="10">
        <text>di-trans,octa-cis-undecaprenyl diphospho-N-acetyl-alpha-D-muramoyl-L-alanyl-D-glutamyl-meso-2,6-diaminopimeloyl-D-alanyl-D-alanine + UDP-N-acetyl-alpha-D-glucosamine = di-trans,octa-cis-undecaprenyl diphospho-[N-acetyl-alpha-D-glucosaminyl-(1-&gt;4)]-N-acetyl-alpha-D-muramoyl-L-alanyl-D-glutamyl-meso-2,6-diaminopimeloyl-D-alanyl-D-alanine + UDP + H(+)</text>
        <dbReference type="Rhea" id="RHEA:31227"/>
        <dbReference type="ChEBI" id="CHEBI:15378"/>
        <dbReference type="ChEBI" id="CHEBI:57705"/>
        <dbReference type="ChEBI" id="CHEBI:58223"/>
        <dbReference type="ChEBI" id="CHEBI:61387"/>
        <dbReference type="ChEBI" id="CHEBI:61388"/>
        <dbReference type="EC" id="2.4.1.227"/>
    </reaction>
</comment>
<keyword evidence="7 10" id="KW-0472">Membrane</keyword>
<dbReference type="EC" id="2.4.1.227" evidence="10"/>
<comment type="pathway">
    <text evidence="10">Cell wall biogenesis; peptidoglycan biosynthesis.</text>
</comment>
<evidence type="ECO:0000256" key="10">
    <source>
        <dbReference type="HAMAP-Rule" id="MF_00033"/>
    </source>
</evidence>
<keyword evidence="3 10" id="KW-0328">Glycosyltransferase</keyword>
<keyword evidence="4 10" id="KW-0808">Transferase</keyword>
<comment type="similarity">
    <text evidence="10">Belongs to the glycosyltransferase 28 family. MurG subfamily.</text>
</comment>
<sequence>MSELRVIIAGGGTGGHIYPAIAIGHALQRQRPGTRLLFVGANGKMEMEKVPKEGFDIVGLDIAGFDRSNMLKNITLPFKLLKSRMKARSIIKDFGPDAIVGVGGFASFPILHAGQGMGVPTLIQEQNSYAGKSNKILGRKAKAICVAYEGMDRFFPAGKLILTGNPVRKNIAEMNRSQAEGREVFALKAGVRTLLVVGGSLGARSVNETIDAQLEDIVSDGTQVLWQTGKPYLEKARARAAAFGDRVRVHDFITTMDLAYAAADVVISRAGALAIAELCIVGKPVIFVPYPHAAENHQESNAMALVNNKAALMVKDKDLRTDLVTKLKELMKDEPLQATMARNIKAMAIKDAADRIAAKVIEIAGK</sequence>
<evidence type="ECO:0000256" key="1">
    <source>
        <dbReference type="ARBA" id="ARBA00022475"/>
    </source>
</evidence>
<organism evidence="13 14">
    <name type="scientific">Nemorincola caseinilytica</name>
    <dbReference type="NCBI Taxonomy" id="2054315"/>
    <lineage>
        <taxon>Bacteria</taxon>
        <taxon>Pseudomonadati</taxon>
        <taxon>Bacteroidota</taxon>
        <taxon>Chitinophagia</taxon>
        <taxon>Chitinophagales</taxon>
        <taxon>Chitinophagaceae</taxon>
        <taxon>Nemorincola</taxon>
    </lineage>
</organism>
<dbReference type="RefSeq" id="WP_345082812.1">
    <property type="nucleotide sequence ID" value="NZ_BAABFA010000014.1"/>
</dbReference>
<evidence type="ECO:0000259" key="11">
    <source>
        <dbReference type="Pfam" id="PF03033"/>
    </source>
</evidence>
<dbReference type="Gene3D" id="3.40.50.2000">
    <property type="entry name" value="Glycogen Phosphorylase B"/>
    <property type="match status" value="2"/>
</dbReference>
<comment type="subcellular location">
    <subcellularLocation>
        <location evidence="10">Cell membrane</location>
        <topology evidence="10">Peripheral membrane protein</topology>
        <orientation evidence="10">Cytoplasmic side</orientation>
    </subcellularLocation>
</comment>
<comment type="function">
    <text evidence="10">Cell wall formation. Catalyzes the transfer of a GlcNAc subunit on undecaprenyl-pyrophosphoryl-MurNAc-pentapeptide (lipid intermediate I) to form undecaprenyl-pyrophosphoryl-MurNAc-(pentapeptide)GlcNAc (lipid intermediate II).</text>
</comment>
<dbReference type="PANTHER" id="PTHR21015:SF22">
    <property type="entry name" value="GLYCOSYLTRANSFERASE"/>
    <property type="match status" value="1"/>
</dbReference>
<dbReference type="SUPFAM" id="SSF53756">
    <property type="entry name" value="UDP-Glycosyltransferase/glycogen phosphorylase"/>
    <property type="match status" value="1"/>
</dbReference>
<protein>
    <recommendedName>
        <fullName evidence="10">UDP-N-acetylglucosamine--N-acetylmuramyl-(pentapeptide) pyrophosphoryl-undecaprenol N-acetylglucosamine transferase</fullName>
        <ecNumber evidence="10">2.4.1.227</ecNumber>
    </recommendedName>
    <alternativeName>
        <fullName evidence="10">Undecaprenyl-PP-MurNAc-pentapeptide-UDPGlcNAc GlcNAc transferase</fullName>
    </alternativeName>
</protein>
<feature type="domain" description="Glycosyltransferase family 28 N-terminal" evidence="11">
    <location>
        <begin position="6"/>
        <end position="144"/>
    </location>
</feature>
<proteinExistence type="inferred from homology"/>
<evidence type="ECO:0000256" key="5">
    <source>
        <dbReference type="ARBA" id="ARBA00022960"/>
    </source>
</evidence>
<dbReference type="Proteomes" id="UP001500067">
    <property type="component" value="Unassembled WGS sequence"/>
</dbReference>
<dbReference type="InterPro" id="IPR006009">
    <property type="entry name" value="GlcNAc_MurG"/>
</dbReference>
<keyword evidence="6 10" id="KW-0573">Peptidoglycan synthesis</keyword>
<dbReference type="InterPro" id="IPR004276">
    <property type="entry name" value="GlycoTrans_28_N"/>
</dbReference>
<keyword evidence="9 10" id="KW-0961">Cell wall biogenesis/degradation</keyword>
<feature type="binding site" evidence="10">
    <location>
        <begin position="13"/>
        <end position="15"/>
    </location>
    <ligand>
        <name>UDP-N-acetyl-alpha-D-glucosamine</name>
        <dbReference type="ChEBI" id="CHEBI:57705"/>
    </ligand>
</feature>
<feature type="binding site" evidence="10">
    <location>
        <position position="127"/>
    </location>
    <ligand>
        <name>UDP-N-acetyl-alpha-D-glucosamine</name>
        <dbReference type="ChEBI" id="CHEBI:57705"/>
    </ligand>
</feature>
<evidence type="ECO:0000313" key="13">
    <source>
        <dbReference type="EMBL" id="GAA4466672.1"/>
    </source>
</evidence>
<evidence type="ECO:0000256" key="2">
    <source>
        <dbReference type="ARBA" id="ARBA00022618"/>
    </source>
</evidence>
<dbReference type="Pfam" id="PF04101">
    <property type="entry name" value="Glyco_tran_28_C"/>
    <property type="match status" value="1"/>
</dbReference>
<dbReference type="NCBIfam" id="TIGR01133">
    <property type="entry name" value="murG"/>
    <property type="match status" value="1"/>
</dbReference>
<evidence type="ECO:0000256" key="7">
    <source>
        <dbReference type="ARBA" id="ARBA00023136"/>
    </source>
</evidence>
<keyword evidence="8 10" id="KW-0131">Cell cycle</keyword>
<dbReference type="EMBL" id="BAABFA010000014">
    <property type="protein sequence ID" value="GAA4466672.1"/>
    <property type="molecule type" value="Genomic_DNA"/>
</dbReference>
<comment type="caution">
    <text evidence="10">Lacks conserved residue(s) required for the propagation of feature annotation.</text>
</comment>
<accession>A0ABP8NK35</accession>
<reference evidence="14" key="1">
    <citation type="journal article" date="2019" name="Int. J. Syst. Evol. Microbiol.">
        <title>The Global Catalogue of Microorganisms (GCM) 10K type strain sequencing project: providing services to taxonomists for standard genome sequencing and annotation.</title>
        <authorList>
            <consortium name="The Broad Institute Genomics Platform"/>
            <consortium name="The Broad Institute Genome Sequencing Center for Infectious Disease"/>
            <person name="Wu L."/>
            <person name="Ma J."/>
        </authorList>
    </citation>
    <scope>NUCLEOTIDE SEQUENCE [LARGE SCALE GENOMIC DNA]</scope>
    <source>
        <strain evidence="14">JCM 32105</strain>
    </source>
</reference>
<name>A0ABP8NK35_9BACT</name>
<keyword evidence="14" id="KW-1185">Reference proteome</keyword>
<evidence type="ECO:0000313" key="14">
    <source>
        <dbReference type="Proteomes" id="UP001500067"/>
    </source>
</evidence>
<evidence type="ECO:0000256" key="3">
    <source>
        <dbReference type="ARBA" id="ARBA00022676"/>
    </source>
</evidence>
<evidence type="ECO:0000256" key="4">
    <source>
        <dbReference type="ARBA" id="ARBA00022679"/>
    </source>
</evidence>
<dbReference type="HAMAP" id="MF_00033">
    <property type="entry name" value="MurG"/>
    <property type="match status" value="1"/>
</dbReference>
<feature type="binding site" evidence="10">
    <location>
        <position position="253"/>
    </location>
    <ligand>
        <name>UDP-N-acetyl-alpha-D-glucosamine</name>
        <dbReference type="ChEBI" id="CHEBI:57705"/>
    </ligand>
</feature>
<evidence type="ECO:0000256" key="9">
    <source>
        <dbReference type="ARBA" id="ARBA00023316"/>
    </source>
</evidence>
<evidence type="ECO:0000256" key="6">
    <source>
        <dbReference type="ARBA" id="ARBA00022984"/>
    </source>
</evidence>
<feature type="binding site" evidence="10">
    <location>
        <position position="168"/>
    </location>
    <ligand>
        <name>UDP-N-acetyl-alpha-D-glucosamine</name>
        <dbReference type="ChEBI" id="CHEBI:57705"/>
    </ligand>
</feature>
<comment type="caution">
    <text evidence="13">The sequence shown here is derived from an EMBL/GenBank/DDBJ whole genome shotgun (WGS) entry which is preliminary data.</text>
</comment>
<feature type="binding site" evidence="10">
    <location>
        <position position="298"/>
    </location>
    <ligand>
        <name>UDP-N-acetyl-alpha-D-glucosamine</name>
        <dbReference type="ChEBI" id="CHEBI:57705"/>
    </ligand>
</feature>
<keyword evidence="1 10" id="KW-1003">Cell membrane</keyword>
<dbReference type="Pfam" id="PF03033">
    <property type="entry name" value="Glyco_transf_28"/>
    <property type="match status" value="1"/>
</dbReference>
<dbReference type="CDD" id="cd03785">
    <property type="entry name" value="GT28_MurG"/>
    <property type="match status" value="1"/>
</dbReference>
<feature type="binding site" evidence="10">
    <location>
        <position position="200"/>
    </location>
    <ligand>
        <name>UDP-N-acetyl-alpha-D-glucosamine</name>
        <dbReference type="ChEBI" id="CHEBI:57705"/>
    </ligand>
</feature>
<evidence type="ECO:0000256" key="8">
    <source>
        <dbReference type="ARBA" id="ARBA00023306"/>
    </source>
</evidence>
<keyword evidence="5 10" id="KW-0133">Cell shape</keyword>
<feature type="domain" description="Glycosyl transferase family 28 C-terminal" evidence="12">
    <location>
        <begin position="193"/>
        <end position="356"/>
    </location>
</feature>
<dbReference type="InterPro" id="IPR007235">
    <property type="entry name" value="Glyco_trans_28_C"/>
</dbReference>